<feature type="compositionally biased region" description="Polar residues" evidence="1">
    <location>
        <begin position="36"/>
        <end position="50"/>
    </location>
</feature>
<dbReference type="AlphaFoldDB" id="A0A9Q1I3L5"/>
<organism evidence="2 3">
    <name type="scientific">Conger conger</name>
    <name type="common">Conger eel</name>
    <name type="synonym">Muraena conger</name>
    <dbReference type="NCBI Taxonomy" id="82655"/>
    <lineage>
        <taxon>Eukaryota</taxon>
        <taxon>Metazoa</taxon>
        <taxon>Chordata</taxon>
        <taxon>Craniata</taxon>
        <taxon>Vertebrata</taxon>
        <taxon>Euteleostomi</taxon>
        <taxon>Actinopterygii</taxon>
        <taxon>Neopterygii</taxon>
        <taxon>Teleostei</taxon>
        <taxon>Anguilliformes</taxon>
        <taxon>Congridae</taxon>
        <taxon>Conger</taxon>
    </lineage>
</organism>
<evidence type="ECO:0000256" key="1">
    <source>
        <dbReference type="SAM" id="MobiDB-lite"/>
    </source>
</evidence>
<accession>A0A9Q1I3L5</accession>
<keyword evidence="3" id="KW-1185">Reference proteome</keyword>
<reference evidence="2" key="1">
    <citation type="journal article" date="2023" name="Science">
        <title>Genome structures resolve the early diversification of teleost fishes.</title>
        <authorList>
            <person name="Parey E."/>
            <person name="Louis A."/>
            <person name="Montfort J."/>
            <person name="Bouchez O."/>
            <person name="Roques C."/>
            <person name="Iampietro C."/>
            <person name="Lluch J."/>
            <person name="Castinel A."/>
            <person name="Donnadieu C."/>
            <person name="Desvignes T."/>
            <person name="Floi Bucao C."/>
            <person name="Jouanno E."/>
            <person name="Wen M."/>
            <person name="Mejri S."/>
            <person name="Dirks R."/>
            <person name="Jansen H."/>
            <person name="Henkel C."/>
            <person name="Chen W.J."/>
            <person name="Zahm M."/>
            <person name="Cabau C."/>
            <person name="Klopp C."/>
            <person name="Thompson A.W."/>
            <person name="Robinson-Rechavi M."/>
            <person name="Braasch I."/>
            <person name="Lecointre G."/>
            <person name="Bobe J."/>
            <person name="Postlethwait J.H."/>
            <person name="Berthelot C."/>
            <person name="Roest Crollius H."/>
            <person name="Guiguen Y."/>
        </authorList>
    </citation>
    <scope>NUCLEOTIDE SEQUENCE</scope>
    <source>
        <strain evidence="2">Concon-B</strain>
    </source>
</reference>
<evidence type="ECO:0000313" key="3">
    <source>
        <dbReference type="Proteomes" id="UP001152803"/>
    </source>
</evidence>
<evidence type="ECO:0000313" key="2">
    <source>
        <dbReference type="EMBL" id="KAJ8279216.1"/>
    </source>
</evidence>
<name>A0A9Q1I3L5_CONCO</name>
<proteinExistence type="predicted"/>
<sequence>MSNYGFLYGYITQARRTCRRVQQGIWHNETEPVRMTQQSSKRFTKQTQMMPLSETHLEDQRPTVKVSEIICIHWYTDCCDSNIEKKNKQHKNIHK</sequence>
<gene>
    <name evidence="2" type="ORF">COCON_G00062820</name>
</gene>
<comment type="caution">
    <text evidence="2">The sequence shown here is derived from an EMBL/GenBank/DDBJ whole genome shotgun (WGS) entry which is preliminary data.</text>
</comment>
<dbReference type="EMBL" id="JAFJMO010000004">
    <property type="protein sequence ID" value="KAJ8279216.1"/>
    <property type="molecule type" value="Genomic_DNA"/>
</dbReference>
<dbReference type="Proteomes" id="UP001152803">
    <property type="component" value="Unassembled WGS sequence"/>
</dbReference>
<protein>
    <submittedName>
        <fullName evidence="2">Uncharacterized protein</fullName>
    </submittedName>
</protein>
<feature type="region of interest" description="Disordered" evidence="1">
    <location>
        <begin position="36"/>
        <end position="58"/>
    </location>
</feature>